<accession>A0ABW0TI80</accession>
<protein>
    <recommendedName>
        <fullName evidence="3">Methyl-accepting chemotaxis protein</fullName>
    </recommendedName>
</protein>
<proteinExistence type="predicted"/>
<evidence type="ECO:0000313" key="2">
    <source>
        <dbReference type="Proteomes" id="UP001596109"/>
    </source>
</evidence>
<dbReference type="EMBL" id="JBHSNO010000005">
    <property type="protein sequence ID" value="MFC5588624.1"/>
    <property type="molecule type" value="Genomic_DNA"/>
</dbReference>
<keyword evidence="2" id="KW-1185">Reference proteome</keyword>
<reference evidence="2" key="1">
    <citation type="journal article" date="2019" name="Int. J. Syst. Evol. Microbiol.">
        <title>The Global Catalogue of Microorganisms (GCM) 10K type strain sequencing project: providing services to taxonomists for standard genome sequencing and annotation.</title>
        <authorList>
            <consortium name="The Broad Institute Genomics Platform"/>
            <consortium name="The Broad Institute Genome Sequencing Center for Infectious Disease"/>
            <person name="Wu L."/>
            <person name="Ma J."/>
        </authorList>
    </citation>
    <scope>NUCLEOTIDE SEQUENCE [LARGE SCALE GENOMIC DNA]</scope>
    <source>
        <strain evidence="2">CGMCC 4.1434</strain>
    </source>
</reference>
<sequence>MSDEIKKSRETGMKVNELSVGIENLSELVDLFQKAIDQTEQLQKTITQINEFRVNVKAK</sequence>
<name>A0ABW0TI80_9BACL</name>
<evidence type="ECO:0008006" key="3">
    <source>
        <dbReference type="Google" id="ProtNLM"/>
    </source>
</evidence>
<dbReference type="Proteomes" id="UP001596109">
    <property type="component" value="Unassembled WGS sequence"/>
</dbReference>
<organism evidence="1 2">
    <name type="scientific">Sporosarcina soli</name>
    <dbReference type="NCBI Taxonomy" id="334736"/>
    <lineage>
        <taxon>Bacteria</taxon>
        <taxon>Bacillati</taxon>
        <taxon>Bacillota</taxon>
        <taxon>Bacilli</taxon>
        <taxon>Bacillales</taxon>
        <taxon>Caryophanaceae</taxon>
        <taxon>Sporosarcina</taxon>
    </lineage>
</organism>
<gene>
    <name evidence="1" type="ORF">ACFPRA_06990</name>
</gene>
<comment type="caution">
    <text evidence="1">The sequence shown here is derived from an EMBL/GenBank/DDBJ whole genome shotgun (WGS) entry which is preliminary data.</text>
</comment>
<dbReference type="RefSeq" id="WP_381432071.1">
    <property type="nucleotide sequence ID" value="NZ_JBHSNO010000005.1"/>
</dbReference>
<evidence type="ECO:0000313" key="1">
    <source>
        <dbReference type="EMBL" id="MFC5588624.1"/>
    </source>
</evidence>